<keyword evidence="3 9" id="KW-1003">Cell membrane</keyword>
<evidence type="ECO:0000256" key="4">
    <source>
        <dbReference type="ARBA" id="ARBA00022692"/>
    </source>
</evidence>
<dbReference type="GO" id="GO:0015385">
    <property type="term" value="F:sodium:proton antiporter activity"/>
    <property type="evidence" value="ECO:0007669"/>
    <property type="project" value="UniProtKB-UniRule"/>
</dbReference>
<evidence type="ECO:0000256" key="5">
    <source>
        <dbReference type="ARBA" id="ARBA00022989"/>
    </source>
</evidence>
<evidence type="ECO:0000256" key="7">
    <source>
        <dbReference type="ARBA" id="ARBA00023136"/>
    </source>
</evidence>
<dbReference type="NCBIfam" id="TIGR00773">
    <property type="entry name" value="NhaA"/>
    <property type="match status" value="1"/>
</dbReference>
<keyword evidence="2 9" id="KW-0050">Antiport</keyword>
<feature type="transmembrane region" description="Helical" evidence="9">
    <location>
        <begin position="248"/>
        <end position="270"/>
    </location>
</feature>
<evidence type="ECO:0000256" key="8">
    <source>
        <dbReference type="ARBA" id="ARBA00023201"/>
    </source>
</evidence>
<feature type="transmembrane region" description="Helical" evidence="9">
    <location>
        <begin position="53"/>
        <end position="70"/>
    </location>
</feature>
<dbReference type="GO" id="GO:0006885">
    <property type="term" value="P:regulation of pH"/>
    <property type="evidence" value="ECO:0007669"/>
    <property type="project" value="UniProtKB-UniRule"/>
</dbReference>
<dbReference type="EMBL" id="AP019697">
    <property type="protein sequence ID" value="BBK26190.1"/>
    <property type="molecule type" value="Genomic_DNA"/>
</dbReference>
<proteinExistence type="inferred from homology"/>
<evidence type="ECO:0000313" key="10">
    <source>
        <dbReference type="EMBL" id="BBK26190.1"/>
    </source>
</evidence>
<dbReference type="InterPro" id="IPR004670">
    <property type="entry name" value="NhaA"/>
</dbReference>
<dbReference type="NCBIfam" id="NF007111">
    <property type="entry name" value="PRK09560.1"/>
    <property type="match status" value="1"/>
</dbReference>
<accession>A0A8D4UWC8</accession>
<evidence type="ECO:0000256" key="9">
    <source>
        <dbReference type="HAMAP-Rule" id="MF_01844"/>
    </source>
</evidence>
<dbReference type="RefSeq" id="WP_022382545.1">
    <property type="nucleotide sequence ID" value="NZ_AP019697.1"/>
</dbReference>
<dbReference type="PANTHER" id="PTHR30341:SF0">
    <property type="entry name" value="NA(+)_H(+) ANTIPORTER NHAA"/>
    <property type="match status" value="1"/>
</dbReference>
<dbReference type="GeneID" id="92717318"/>
<feature type="transmembrane region" description="Helical" evidence="9">
    <location>
        <begin position="145"/>
        <end position="165"/>
    </location>
</feature>
<dbReference type="GO" id="GO:0005886">
    <property type="term" value="C:plasma membrane"/>
    <property type="evidence" value="ECO:0007669"/>
    <property type="project" value="UniProtKB-SubCell"/>
</dbReference>
<dbReference type="OrthoDB" id="9808135at2"/>
<evidence type="ECO:0000256" key="2">
    <source>
        <dbReference type="ARBA" id="ARBA00022449"/>
    </source>
</evidence>
<sequence length="392" mass="42730">MNPLLFFFQSASAGGVLLFLAAILGLVMANTGLAPYYEHFLHAELGPLPVHLWINDVLMAIFFLQVGLEVKREMIHGELNTNAKRFLPGIGAFFGLICPAIVYTIVNFSYPEYLSGWAIPTATDIAFAIGIVSVLGSRVPISMKVFLTTLAVMDDLMAIVIIALFYTQELAWMYLLGAAAVTALLFYINRIGYIRPIPYLMLGIVLWYCVFRSGLHATLAGVILASAIPFRGMREGRTVSPVQEWEHALTNWVTFLIVPLFGFANTGVYLGHFQISDLFQPVVLGIAIGLFLGKQVGVFGTMYILVKTKLVPMPAAATWTHVYGIALCCGIGFTMSLFVDLLAFPPGDARELAKVGIFLGSLLSGIAGYLVLRFAATPHPQNLEASPITNVN</sequence>
<comment type="similarity">
    <text evidence="9">Belongs to the NhaA Na(+)/H(+) (TC 2.A.33) antiporter family.</text>
</comment>
<evidence type="ECO:0000256" key="3">
    <source>
        <dbReference type="ARBA" id="ARBA00022475"/>
    </source>
</evidence>
<name>A0A8D4UWC8_9FIRM</name>
<dbReference type="NCBIfam" id="NF007112">
    <property type="entry name" value="PRK09561.1"/>
    <property type="match status" value="1"/>
</dbReference>
<comment type="catalytic activity">
    <reaction evidence="9">
        <text>Na(+)(in) + 2 H(+)(out) = Na(+)(out) + 2 H(+)(in)</text>
        <dbReference type="Rhea" id="RHEA:29251"/>
        <dbReference type="ChEBI" id="CHEBI:15378"/>
        <dbReference type="ChEBI" id="CHEBI:29101"/>
    </reaction>
</comment>
<feature type="transmembrane region" description="Helical" evidence="9">
    <location>
        <begin position="90"/>
        <end position="110"/>
    </location>
</feature>
<dbReference type="Gene3D" id="1.20.1530.10">
    <property type="entry name" value="Na+/H+ antiporter like domain"/>
    <property type="match status" value="1"/>
</dbReference>
<dbReference type="HAMAP" id="MF_01844">
    <property type="entry name" value="NhaA"/>
    <property type="match status" value="1"/>
</dbReference>
<feature type="transmembrane region" description="Helical" evidence="9">
    <location>
        <begin position="200"/>
        <end position="228"/>
    </location>
</feature>
<dbReference type="KEGG" id="dho:Dia5BBH33_21250"/>
<feature type="transmembrane region" description="Helical" evidence="9">
    <location>
        <begin position="116"/>
        <end position="136"/>
    </location>
</feature>
<dbReference type="AlphaFoldDB" id="A0A8D4UWC8"/>
<evidence type="ECO:0000313" key="11">
    <source>
        <dbReference type="Proteomes" id="UP000320585"/>
    </source>
</evidence>
<feature type="transmembrane region" description="Helical" evidence="9">
    <location>
        <begin position="282"/>
        <end position="306"/>
    </location>
</feature>
<organism evidence="10 11">
    <name type="scientific">Dialister hominis</name>
    <dbReference type="NCBI Taxonomy" id="2582419"/>
    <lineage>
        <taxon>Bacteria</taxon>
        <taxon>Bacillati</taxon>
        <taxon>Bacillota</taxon>
        <taxon>Negativicutes</taxon>
        <taxon>Veillonellales</taxon>
        <taxon>Veillonellaceae</taxon>
        <taxon>Dialister</taxon>
    </lineage>
</organism>
<keyword evidence="9" id="KW-0406">Ion transport</keyword>
<keyword evidence="4 9" id="KW-0812">Transmembrane</keyword>
<keyword evidence="9" id="KW-0813">Transport</keyword>
<keyword evidence="7 9" id="KW-0472">Membrane</keyword>
<evidence type="ECO:0000256" key="1">
    <source>
        <dbReference type="ARBA" id="ARBA00004429"/>
    </source>
</evidence>
<keyword evidence="6 9" id="KW-0915">Sodium</keyword>
<feature type="transmembrane region" description="Helical" evidence="9">
    <location>
        <begin position="171"/>
        <end position="188"/>
    </location>
</feature>
<keyword evidence="8 9" id="KW-0739">Sodium transport</keyword>
<dbReference type="Pfam" id="PF06965">
    <property type="entry name" value="Na_H_antiport_1"/>
    <property type="match status" value="1"/>
</dbReference>
<comment type="subcellular location">
    <subcellularLocation>
        <location evidence="1">Cell inner membrane</location>
        <topology evidence="1">Multi-pass membrane protein</topology>
    </subcellularLocation>
    <subcellularLocation>
        <location evidence="9">Cell membrane</location>
        <topology evidence="9">Multi-pass membrane protein</topology>
    </subcellularLocation>
</comment>
<reference evidence="11" key="1">
    <citation type="submission" date="2019-05" db="EMBL/GenBank/DDBJ databases">
        <title>Complete genome sequencing of Dialister sp. strain 5BBH33.</title>
        <authorList>
            <person name="Sakamoto M."/>
            <person name="Murakami T."/>
            <person name="Mori H."/>
        </authorList>
    </citation>
    <scope>NUCLEOTIDE SEQUENCE [LARGE SCALE GENOMIC DNA]</scope>
    <source>
        <strain evidence="11">5BBH33</strain>
    </source>
</reference>
<feature type="transmembrane region" description="Helical" evidence="9">
    <location>
        <begin position="318"/>
        <end position="343"/>
    </location>
</feature>
<dbReference type="InterPro" id="IPR023171">
    <property type="entry name" value="Na/H_antiporter_dom_sf"/>
</dbReference>
<gene>
    <name evidence="9 10" type="primary">nhaA</name>
    <name evidence="10" type="ORF">Dia5BBH33_21250</name>
</gene>
<keyword evidence="5 9" id="KW-1133">Transmembrane helix</keyword>
<comment type="function">
    <text evidence="9">Na(+)/H(+) antiporter that extrudes sodium in exchange for external protons.</text>
</comment>
<evidence type="ECO:0000256" key="6">
    <source>
        <dbReference type="ARBA" id="ARBA00023053"/>
    </source>
</evidence>
<feature type="transmembrane region" description="Helical" evidence="9">
    <location>
        <begin position="355"/>
        <end position="376"/>
    </location>
</feature>
<keyword evidence="11" id="KW-1185">Reference proteome</keyword>
<protein>
    <recommendedName>
        <fullName evidence="9">Na(+)/H(+) antiporter NhaA</fullName>
    </recommendedName>
    <alternativeName>
        <fullName evidence="9">Sodium/proton antiporter NhaA</fullName>
    </alternativeName>
</protein>
<dbReference type="Proteomes" id="UP000320585">
    <property type="component" value="Chromosome"/>
</dbReference>
<dbReference type="PANTHER" id="PTHR30341">
    <property type="entry name" value="SODIUM ION/PROTON ANTIPORTER NHAA-RELATED"/>
    <property type="match status" value="1"/>
</dbReference>